<feature type="domain" description="VOC" evidence="1">
    <location>
        <begin position="11"/>
        <end position="128"/>
    </location>
</feature>
<dbReference type="CDD" id="cd07262">
    <property type="entry name" value="VOC_like"/>
    <property type="match status" value="1"/>
</dbReference>
<dbReference type="Gene3D" id="3.10.180.10">
    <property type="entry name" value="2,3-Dihydroxybiphenyl 1,2-Dioxygenase, domain 1"/>
    <property type="match status" value="1"/>
</dbReference>
<keyword evidence="3" id="KW-1185">Reference proteome</keyword>
<dbReference type="SUPFAM" id="SSF54593">
    <property type="entry name" value="Glyoxalase/Bleomycin resistance protein/Dihydroxybiphenyl dioxygenase"/>
    <property type="match status" value="1"/>
</dbReference>
<dbReference type="RefSeq" id="WP_207526636.1">
    <property type="nucleotide sequence ID" value="NZ_CP071518.1"/>
</dbReference>
<dbReference type="InterPro" id="IPR029068">
    <property type="entry name" value="Glyas_Bleomycin-R_OHBP_Dase"/>
</dbReference>
<dbReference type="AlphaFoldDB" id="A0A975ASD6"/>
<dbReference type="PANTHER" id="PTHR35006:SF2">
    <property type="entry name" value="GLYOXALASE FAMILY PROTEIN (AFU_ORTHOLOGUE AFUA_5G14830)"/>
    <property type="match status" value="1"/>
</dbReference>
<accession>A0A975ASD6</accession>
<dbReference type="PANTHER" id="PTHR35006">
    <property type="entry name" value="GLYOXALASE FAMILY PROTEIN (AFU_ORTHOLOGUE AFUA_5G14830)"/>
    <property type="match status" value="1"/>
</dbReference>
<dbReference type="Pfam" id="PF00903">
    <property type="entry name" value="Glyoxalase"/>
    <property type="match status" value="1"/>
</dbReference>
<evidence type="ECO:0000313" key="2">
    <source>
        <dbReference type="EMBL" id="QSX77860.1"/>
    </source>
</evidence>
<dbReference type="PROSITE" id="PS51819">
    <property type="entry name" value="VOC"/>
    <property type="match status" value="1"/>
</dbReference>
<dbReference type="Proteomes" id="UP000639274">
    <property type="component" value="Chromosome"/>
</dbReference>
<evidence type="ECO:0000259" key="1">
    <source>
        <dbReference type="PROSITE" id="PS51819"/>
    </source>
</evidence>
<protein>
    <submittedName>
        <fullName evidence="2">VOC family protein</fullName>
    </submittedName>
</protein>
<dbReference type="InterPro" id="IPR037523">
    <property type="entry name" value="VOC_core"/>
</dbReference>
<dbReference type="InterPro" id="IPR004360">
    <property type="entry name" value="Glyas_Fos-R_dOase_dom"/>
</dbReference>
<organism evidence="2 3">
    <name type="scientific">Agrilutibacter solisilvae</name>
    <dbReference type="NCBI Taxonomy" id="2763317"/>
    <lineage>
        <taxon>Bacteria</taxon>
        <taxon>Pseudomonadati</taxon>
        <taxon>Pseudomonadota</taxon>
        <taxon>Gammaproteobacteria</taxon>
        <taxon>Lysobacterales</taxon>
        <taxon>Lysobacteraceae</taxon>
        <taxon>Agrilutibacter</taxon>
    </lineage>
</organism>
<evidence type="ECO:0000313" key="3">
    <source>
        <dbReference type="Proteomes" id="UP000639274"/>
    </source>
</evidence>
<name>A0A975ASD6_9GAMM</name>
<dbReference type="EMBL" id="CP071518">
    <property type="protein sequence ID" value="QSX77860.1"/>
    <property type="molecule type" value="Genomic_DNA"/>
</dbReference>
<reference evidence="2 3" key="1">
    <citation type="submission" date="2021-03" db="EMBL/GenBank/DDBJ databases">
        <title>Lysobacter sp. nov. isolated from soil of gangwondo yeongwol, south Korea.</title>
        <authorList>
            <person name="Kim K.R."/>
            <person name="Kim K.H."/>
            <person name="Jeon C.O."/>
        </authorList>
    </citation>
    <scope>NUCLEOTIDE SEQUENCE [LARGE SCALE GENOMIC DNA]</scope>
    <source>
        <strain evidence="2 3">R19</strain>
    </source>
</reference>
<gene>
    <name evidence="2" type="ORF">I8J32_014190</name>
</gene>
<dbReference type="KEGG" id="lsf:I8J32_014190"/>
<proteinExistence type="predicted"/>
<sequence length="142" mass="15385">METQELHRGRLIDHVQLVVKDLPASQAFYTAILDVLGVPVGGTGEDYFWADELFVSTAGSEAAQGKLTGRHHLAFQARDRAMVDAFHRAALAHGGRDNGAPGEREYHPGYYAAFALDPDGNNIEAVHHGDAQRSSASVKISF</sequence>